<sequence>MERLNRHRTPVVLVILVLFLLLLGFYMWGLKPTFTRIDEQRADMERIEGERDLLQQKVDEMKGTDSDSETERSSESLVALPHGDEADQLVLDLRSLGLKSDARLKNVDFTLTGANELNLMLGEGENAYPFIKEVKMNAEVEGTYSQISDWMIQLERLPRMIKVDSYSFQRRGGLVEAPENALITANIVFTAYYESAQVGSPASGAAE</sequence>
<proteinExistence type="predicted"/>
<keyword evidence="2" id="KW-0472">Membrane</keyword>
<dbReference type="GO" id="GO:0043683">
    <property type="term" value="P:type IV pilus assembly"/>
    <property type="evidence" value="ECO:0007669"/>
    <property type="project" value="InterPro"/>
</dbReference>
<organism evidence="3 4">
    <name type="scientific">Paenibacillus lemnae</name>
    <dbReference type="NCBI Taxonomy" id="1330551"/>
    <lineage>
        <taxon>Bacteria</taxon>
        <taxon>Bacillati</taxon>
        <taxon>Bacillota</taxon>
        <taxon>Bacilli</taxon>
        <taxon>Bacillales</taxon>
        <taxon>Paenibacillaceae</taxon>
        <taxon>Paenibacillus</taxon>
    </lineage>
</organism>
<accession>A0A848M687</accession>
<feature type="region of interest" description="Disordered" evidence="1">
    <location>
        <begin position="55"/>
        <end position="78"/>
    </location>
</feature>
<protein>
    <submittedName>
        <fullName evidence="3">Type 4a pilus biogenesis protein PilO</fullName>
    </submittedName>
</protein>
<dbReference type="RefSeq" id="WP_169505458.1">
    <property type="nucleotide sequence ID" value="NZ_JABBPN010000011.1"/>
</dbReference>
<comment type="caution">
    <text evidence="3">The sequence shown here is derived from an EMBL/GenBank/DDBJ whole genome shotgun (WGS) entry which is preliminary data.</text>
</comment>
<name>A0A848M687_PAELE</name>
<keyword evidence="2" id="KW-1133">Transmembrane helix</keyword>
<evidence type="ECO:0000256" key="1">
    <source>
        <dbReference type="SAM" id="MobiDB-lite"/>
    </source>
</evidence>
<dbReference type="EMBL" id="JABBPN010000011">
    <property type="protein sequence ID" value="NMO96668.1"/>
    <property type="molecule type" value="Genomic_DNA"/>
</dbReference>
<evidence type="ECO:0000313" key="3">
    <source>
        <dbReference type="EMBL" id="NMO96668.1"/>
    </source>
</evidence>
<keyword evidence="4" id="KW-1185">Reference proteome</keyword>
<dbReference type="AlphaFoldDB" id="A0A848M687"/>
<dbReference type="Proteomes" id="UP000565468">
    <property type="component" value="Unassembled WGS sequence"/>
</dbReference>
<dbReference type="InterPro" id="IPR014717">
    <property type="entry name" value="Transl_elong_EF1B/ribsomal_bS6"/>
</dbReference>
<evidence type="ECO:0000313" key="4">
    <source>
        <dbReference type="Proteomes" id="UP000565468"/>
    </source>
</evidence>
<evidence type="ECO:0000256" key="2">
    <source>
        <dbReference type="SAM" id="Phobius"/>
    </source>
</evidence>
<dbReference type="Pfam" id="PF04350">
    <property type="entry name" value="PilO"/>
    <property type="match status" value="1"/>
</dbReference>
<feature type="compositionally biased region" description="Basic and acidic residues" evidence="1">
    <location>
        <begin position="55"/>
        <end position="74"/>
    </location>
</feature>
<dbReference type="GO" id="GO:0043107">
    <property type="term" value="P:type IV pilus-dependent motility"/>
    <property type="evidence" value="ECO:0007669"/>
    <property type="project" value="InterPro"/>
</dbReference>
<keyword evidence="2" id="KW-0812">Transmembrane</keyword>
<gene>
    <name evidence="3" type="primary">pilO</name>
    <name evidence="3" type="ORF">HII30_12890</name>
</gene>
<feature type="transmembrane region" description="Helical" evidence="2">
    <location>
        <begin position="12"/>
        <end position="30"/>
    </location>
</feature>
<dbReference type="InterPro" id="IPR007445">
    <property type="entry name" value="PilO"/>
</dbReference>
<reference evidence="3 4" key="1">
    <citation type="submission" date="2020-04" db="EMBL/GenBank/DDBJ databases">
        <title>Paenibacillus algicola sp. nov., a novel marine bacterium producing alginate lyase.</title>
        <authorList>
            <person name="Huang H."/>
        </authorList>
    </citation>
    <scope>NUCLEOTIDE SEQUENCE [LARGE SCALE GENOMIC DNA]</scope>
    <source>
        <strain evidence="3 4">L7-75</strain>
    </source>
</reference>
<dbReference type="Gene3D" id="3.30.70.60">
    <property type="match status" value="1"/>
</dbReference>